<proteinExistence type="predicted"/>
<protein>
    <submittedName>
        <fullName evidence="2">Uncharacterized protein</fullName>
    </submittedName>
</protein>
<sequence length="137" mass="14881">MSENKTPRWTELQISSTNNEFLTGTVEDSFFNPSAATTQIGYSSVHLDDPQGSTTGDPNRSSWAEKSFTPLPDVQAGQIASSSNPLQSRSSIRSTRTLDNVDSEPSNYPGSRHSTQFPGSPTIYNSPITEADLIEPL</sequence>
<reference evidence="2" key="1">
    <citation type="submission" date="2022-07" db="EMBL/GenBank/DDBJ databases">
        <title>Phylogenomic reconstructions and comparative analyses of Kickxellomycotina fungi.</title>
        <authorList>
            <person name="Reynolds N.K."/>
            <person name="Stajich J.E."/>
            <person name="Barry K."/>
            <person name="Grigoriev I.V."/>
            <person name="Crous P."/>
            <person name="Smith M.E."/>
        </authorList>
    </citation>
    <scope>NUCLEOTIDE SEQUENCE</scope>
    <source>
        <strain evidence="2">RSA 1196</strain>
    </source>
</reference>
<name>A0A9W8AM05_9FUNG</name>
<dbReference type="AlphaFoldDB" id="A0A9W8AM05"/>
<gene>
    <name evidence="2" type="ORF">IWQ62_004390</name>
</gene>
<comment type="caution">
    <text evidence="2">The sequence shown here is derived from an EMBL/GenBank/DDBJ whole genome shotgun (WGS) entry which is preliminary data.</text>
</comment>
<evidence type="ECO:0000313" key="2">
    <source>
        <dbReference type="EMBL" id="KAJ1960017.1"/>
    </source>
</evidence>
<dbReference type="EMBL" id="JANBPY010001443">
    <property type="protein sequence ID" value="KAJ1960017.1"/>
    <property type="molecule type" value="Genomic_DNA"/>
</dbReference>
<dbReference type="Proteomes" id="UP001150925">
    <property type="component" value="Unassembled WGS sequence"/>
</dbReference>
<evidence type="ECO:0000256" key="1">
    <source>
        <dbReference type="SAM" id="MobiDB-lite"/>
    </source>
</evidence>
<feature type="non-terminal residue" evidence="2">
    <location>
        <position position="137"/>
    </location>
</feature>
<feature type="compositionally biased region" description="Polar residues" evidence="1">
    <location>
        <begin position="51"/>
        <end position="64"/>
    </location>
</feature>
<accession>A0A9W8AM05</accession>
<keyword evidence="3" id="KW-1185">Reference proteome</keyword>
<evidence type="ECO:0000313" key="3">
    <source>
        <dbReference type="Proteomes" id="UP001150925"/>
    </source>
</evidence>
<feature type="region of interest" description="Disordered" evidence="1">
    <location>
        <begin position="42"/>
        <end position="137"/>
    </location>
</feature>
<organism evidence="2 3">
    <name type="scientific">Dispira parvispora</name>
    <dbReference type="NCBI Taxonomy" id="1520584"/>
    <lineage>
        <taxon>Eukaryota</taxon>
        <taxon>Fungi</taxon>
        <taxon>Fungi incertae sedis</taxon>
        <taxon>Zoopagomycota</taxon>
        <taxon>Kickxellomycotina</taxon>
        <taxon>Dimargaritomycetes</taxon>
        <taxon>Dimargaritales</taxon>
        <taxon>Dimargaritaceae</taxon>
        <taxon>Dispira</taxon>
    </lineage>
</organism>
<feature type="compositionally biased region" description="Polar residues" evidence="1">
    <location>
        <begin position="78"/>
        <end position="128"/>
    </location>
</feature>